<dbReference type="InterPro" id="IPR048565">
    <property type="entry name" value="S1_RRP4"/>
</dbReference>
<name>A0A0J9SI30_PLAVI</name>
<dbReference type="SMART" id="SM00316">
    <property type="entry name" value="S1"/>
    <property type="match status" value="1"/>
</dbReference>
<evidence type="ECO:0000256" key="2">
    <source>
        <dbReference type="ARBA" id="ARBA00009155"/>
    </source>
</evidence>
<reference evidence="6 7" key="1">
    <citation type="submission" date="2011-08" db="EMBL/GenBank/DDBJ databases">
        <title>The Genome Sequence of Plasmodium vivax India VII.</title>
        <authorList>
            <consortium name="The Broad Institute Genome Sequencing Platform"/>
            <consortium name="The Broad Institute Genome Sequencing Center for Infectious Disease"/>
            <person name="Neafsey D."/>
            <person name="Carlton J."/>
            <person name="Barnwell J."/>
            <person name="Collins W."/>
            <person name="Escalante A."/>
            <person name="Mullikin J."/>
            <person name="Saul A."/>
            <person name="Guigo R."/>
            <person name="Camara F."/>
            <person name="Young S.K."/>
            <person name="Zeng Q."/>
            <person name="Gargeya S."/>
            <person name="Fitzgerald M."/>
            <person name="Haas B."/>
            <person name="Abouelleil A."/>
            <person name="Alvarado L."/>
            <person name="Arachchi H.M."/>
            <person name="Berlin A."/>
            <person name="Brown A."/>
            <person name="Chapman S.B."/>
            <person name="Chen Z."/>
            <person name="Dunbar C."/>
            <person name="Freedman E."/>
            <person name="Gearin G."/>
            <person name="Gellesch M."/>
            <person name="Goldberg J."/>
            <person name="Griggs A."/>
            <person name="Gujja S."/>
            <person name="Heiman D."/>
            <person name="Howarth C."/>
            <person name="Larson L."/>
            <person name="Lui A."/>
            <person name="MacDonald P.J.P."/>
            <person name="Montmayeur A."/>
            <person name="Murphy C."/>
            <person name="Neiman D."/>
            <person name="Pearson M."/>
            <person name="Priest M."/>
            <person name="Roberts A."/>
            <person name="Saif S."/>
            <person name="Shea T."/>
            <person name="Shenoy N."/>
            <person name="Sisk P."/>
            <person name="Stolte C."/>
            <person name="Sykes S."/>
            <person name="Wortman J."/>
            <person name="Nusbaum C."/>
            <person name="Birren B."/>
        </authorList>
    </citation>
    <scope>NUCLEOTIDE SEQUENCE [LARGE SCALE GENOMIC DNA]</scope>
    <source>
        <strain evidence="6 7">India VII</strain>
    </source>
</reference>
<proteinExistence type="inferred from homology"/>
<comment type="similarity">
    <text evidence="2">Belongs to the RRP4 family.</text>
</comment>
<dbReference type="InterPro" id="IPR012340">
    <property type="entry name" value="NA-bd_OB-fold"/>
</dbReference>
<evidence type="ECO:0000256" key="3">
    <source>
        <dbReference type="ARBA" id="ARBA00022835"/>
    </source>
</evidence>
<dbReference type="Pfam" id="PF15985">
    <property type="entry name" value="KH_6"/>
    <property type="match status" value="1"/>
</dbReference>
<dbReference type="SUPFAM" id="SSF110324">
    <property type="entry name" value="Ribosomal L27 protein-like"/>
    <property type="match status" value="1"/>
</dbReference>
<evidence type="ECO:0000256" key="4">
    <source>
        <dbReference type="ARBA" id="ARBA00022884"/>
    </source>
</evidence>
<sequence>MDVRVTTPYDEELDDIEEFNNRILATETLKHKGESVQRSGDEACPNIKKLVLPGEAILSKKDKGRFLKGSGLYEEDEKYFACIVGTVNYINKLVYVEPLRGKYTGAVGDLLVGKIKDISNDKWVVEIGSYCKALLSISQTNISVFCQRIRLYNDVINMINIYKPNDIIACEVQRILADGCIVLHTRSSIYGKLSNGILITVPQTLIQNQKKHIFVFPCNVQVILGMNGFIWVSSPIKKTKDTNPNSVDQDIEDNKFEEVDDTTRRNISIISNIIKLLAKYHININYDIVTKIYVHYTSNRNNSATYILKPYVSDSYLFSYIDKFAPWGGGGALSAGEAEAKRKRSEATGKGLLNGC</sequence>
<dbReference type="SUPFAM" id="SSF54791">
    <property type="entry name" value="Eukaryotic type KH-domain (KH-domain type I)"/>
    <property type="match status" value="1"/>
</dbReference>
<dbReference type="InterPro" id="IPR003029">
    <property type="entry name" value="S1_domain"/>
</dbReference>
<gene>
    <name evidence="6" type="ORF">PVIIG_02450</name>
</gene>
<dbReference type="GO" id="GO:0071051">
    <property type="term" value="P:poly(A)-dependent snoRNA 3'-end processing"/>
    <property type="evidence" value="ECO:0007669"/>
    <property type="project" value="TreeGrafter"/>
</dbReference>
<keyword evidence="4" id="KW-0694">RNA-binding</keyword>
<dbReference type="InterPro" id="IPR026699">
    <property type="entry name" value="Exosome_RNA_bind1/RRP40/RRP4"/>
</dbReference>
<dbReference type="CDD" id="cd22525">
    <property type="entry name" value="KH-I_Rrp4_eukar"/>
    <property type="match status" value="1"/>
</dbReference>
<dbReference type="InterPro" id="IPR004088">
    <property type="entry name" value="KH_dom_type_1"/>
</dbReference>
<dbReference type="GO" id="GO:0071035">
    <property type="term" value="P:nuclear polyadenylation-dependent rRNA catabolic process"/>
    <property type="evidence" value="ECO:0007669"/>
    <property type="project" value="TreeGrafter"/>
</dbReference>
<evidence type="ECO:0000256" key="1">
    <source>
        <dbReference type="ARBA" id="ARBA00004123"/>
    </source>
</evidence>
<evidence type="ECO:0000259" key="5">
    <source>
        <dbReference type="SMART" id="SM00316"/>
    </source>
</evidence>
<dbReference type="OrthoDB" id="1650at2759"/>
<dbReference type="Pfam" id="PF21266">
    <property type="entry name" value="S1_RRP4"/>
    <property type="match status" value="1"/>
</dbReference>
<dbReference type="GO" id="GO:0003723">
    <property type="term" value="F:RNA binding"/>
    <property type="evidence" value="ECO:0007669"/>
    <property type="project" value="UniProtKB-KW"/>
</dbReference>
<dbReference type="PANTHER" id="PTHR21321">
    <property type="entry name" value="PNAS-3 RELATED"/>
    <property type="match status" value="1"/>
</dbReference>
<protein>
    <recommendedName>
        <fullName evidence="5">S1 motif domain-containing protein</fullName>
    </recommendedName>
</protein>
<dbReference type="Proteomes" id="UP000053562">
    <property type="component" value="Unassembled WGS sequence"/>
</dbReference>
<dbReference type="Gene3D" id="2.40.50.100">
    <property type="match status" value="1"/>
</dbReference>
<accession>A0A0J9SI30</accession>
<dbReference type="GO" id="GO:0000177">
    <property type="term" value="C:cytoplasmic exosome (RNase complex)"/>
    <property type="evidence" value="ECO:0007669"/>
    <property type="project" value="TreeGrafter"/>
</dbReference>
<dbReference type="PANTHER" id="PTHR21321:SF4">
    <property type="entry name" value="EXOSOME COMPLEX COMPONENT RRP4"/>
    <property type="match status" value="1"/>
</dbReference>
<dbReference type="SUPFAM" id="SSF50249">
    <property type="entry name" value="Nucleic acid-binding proteins"/>
    <property type="match status" value="1"/>
</dbReference>
<dbReference type="GO" id="GO:0000176">
    <property type="term" value="C:nuclear exosome (RNase complex)"/>
    <property type="evidence" value="ECO:0007669"/>
    <property type="project" value="TreeGrafter"/>
</dbReference>
<comment type="subcellular location">
    <subcellularLocation>
        <location evidence="1">Nucleus</location>
    </subcellularLocation>
</comment>
<dbReference type="GO" id="GO:0071034">
    <property type="term" value="P:CUT catabolic process"/>
    <property type="evidence" value="ECO:0007669"/>
    <property type="project" value="TreeGrafter"/>
</dbReference>
<keyword evidence="3" id="KW-0271">Exosome</keyword>
<feature type="domain" description="S1 motif" evidence="5">
    <location>
        <begin position="106"/>
        <end position="186"/>
    </location>
</feature>
<dbReference type="EMBL" id="KQ234166">
    <property type="protein sequence ID" value="KMZ82664.1"/>
    <property type="molecule type" value="Genomic_DNA"/>
</dbReference>
<dbReference type="CDD" id="cd05789">
    <property type="entry name" value="S1_Rrp4"/>
    <property type="match status" value="1"/>
</dbReference>
<dbReference type="GO" id="GO:0034475">
    <property type="term" value="P:U4 snRNA 3'-end processing"/>
    <property type="evidence" value="ECO:0007669"/>
    <property type="project" value="TreeGrafter"/>
</dbReference>
<organism evidence="6 7">
    <name type="scientific">Plasmodium vivax India VII</name>
    <dbReference type="NCBI Taxonomy" id="1077284"/>
    <lineage>
        <taxon>Eukaryota</taxon>
        <taxon>Sar</taxon>
        <taxon>Alveolata</taxon>
        <taxon>Apicomplexa</taxon>
        <taxon>Aconoidasida</taxon>
        <taxon>Haemosporida</taxon>
        <taxon>Plasmodiidae</taxon>
        <taxon>Plasmodium</taxon>
        <taxon>Plasmodium (Plasmodium)</taxon>
    </lineage>
</organism>
<dbReference type="AlphaFoldDB" id="A0A0J9SI30"/>
<evidence type="ECO:0000313" key="7">
    <source>
        <dbReference type="Proteomes" id="UP000053562"/>
    </source>
</evidence>
<dbReference type="GO" id="GO:0000467">
    <property type="term" value="P:exonucleolytic trimming to generate mature 3'-end of 5.8S rRNA from tricistronic rRNA transcript (SSU-rRNA, 5.8S rRNA, LSU-rRNA)"/>
    <property type="evidence" value="ECO:0007669"/>
    <property type="project" value="TreeGrafter"/>
</dbReference>
<dbReference type="InterPro" id="IPR036612">
    <property type="entry name" value="KH_dom_type_1_sf"/>
</dbReference>
<dbReference type="Gene3D" id="2.40.50.140">
    <property type="entry name" value="Nucleic acid-binding proteins"/>
    <property type="match status" value="1"/>
</dbReference>
<evidence type="ECO:0000313" key="6">
    <source>
        <dbReference type="EMBL" id="KMZ82664.1"/>
    </source>
</evidence>
<dbReference type="GO" id="GO:0071038">
    <property type="term" value="P:TRAMP-dependent tRNA surveillance pathway"/>
    <property type="evidence" value="ECO:0007669"/>
    <property type="project" value="TreeGrafter"/>
</dbReference>